<reference evidence="2" key="1">
    <citation type="submission" date="2013-12" db="EMBL/GenBank/DDBJ databases">
        <title>The Genome Sequence of Aphanomyces astaci APO3.</title>
        <authorList>
            <consortium name="The Broad Institute Genomics Platform"/>
            <person name="Russ C."/>
            <person name="Tyler B."/>
            <person name="van West P."/>
            <person name="Dieguez-Uribeondo J."/>
            <person name="Young S.K."/>
            <person name="Zeng Q."/>
            <person name="Gargeya S."/>
            <person name="Fitzgerald M."/>
            <person name="Abouelleil A."/>
            <person name="Alvarado L."/>
            <person name="Chapman S.B."/>
            <person name="Gainer-Dewar J."/>
            <person name="Goldberg J."/>
            <person name="Griggs A."/>
            <person name="Gujja S."/>
            <person name="Hansen M."/>
            <person name="Howarth C."/>
            <person name="Imamovic A."/>
            <person name="Ireland A."/>
            <person name="Larimer J."/>
            <person name="McCowan C."/>
            <person name="Murphy C."/>
            <person name="Pearson M."/>
            <person name="Poon T.W."/>
            <person name="Priest M."/>
            <person name="Roberts A."/>
            <person name="Saif S."/>
            <person name="Shea T."/>
            <person name="Sykes S."/>
            <person name="Wortman J."/>
            <person name="Nusbaum C."/>
            <person name="Birren B."/>
        </authorList>
    </citation>
    <scope>NUCLEOTIDE SEQUENCE [LARGE SCALE GENOMIC DNA]</scope>
    <source>
        <strain evidence="2">APO3</strain>
    </source>
</reference>
<protein>
    <submittedName>
        <fullName evidence="2">Uncharacterized protein</fullName>
    </submittedName>
</protein>
<evidence type="ECO:0000313" key="2">
    <source>
        <dbReference type="EMBL" id="ETV79760.1"/>
    </source>
</evidence>
<dbReference type="EMBL" id="KI913127">
    <property type="protein sequence ID" value="ETV79760.1"/>
    <property type="molecule type" value="Genomic_DNA"/>
</dbReference>
<name>W4GJ78_APHAT</name>
<keyword evidence="1" id="KW-1133">Transmembrane helix</keyword>
<dbReference type="AlphaFoldDB" id="W4GJ78"/>
<dbReference type="Pfam" id="PF15938">
    <property type="entry name" value="DUF4750"/>
    <property type="match status" value="1"/>
</dbReference>
<dbReference type="GeneID" id="20808986"/>
<organism evidence="2">
    <name type="scientific">Aphanomyces astaci</name>
    <name type="common">Crayfish plague agent</name>
    <dbReference type="NCBI Taxonomy" id="112090"/>
    <lineage>
        <taxon>Eukaryota</taxon>
        <taxon>Sar</taxon>
        <taxon>Stramenopiles</taxon>
        <taxon>Oomycota</taxon>
        <taxon>Saprolegniomycetes</taxon>
        <taxon>Saprolegniales</taxon>
        <taxon>Verrucalvaceae</taxon>
        <taxon>Aphanomyces</taxon>
    </lineage>
</organism>
<keyword evidence="1" id="KW-0812">Transmembrane</keyword>
<feature type="transmembrane region" description="Helical" evidence="1">
    <location>
        <begin position="12"/>
        <end position="34"/>
    </location>
</feature>
<keyword evidence="1" id="KW-0472">Membrane</keyword>
<dbReference type="OrthoDB" id="25586at2759"/>
<sequence length="92" mass="10318">MDEYVTRGVYVFGAICILLVTLSLGWITVWKFLLSKISFIRELLDLNPSNPAPPPTSDATLVPTSFDERLRQYKANPHRRHTGSTLMAPSGQ</sequence>
<dbReference type="VEuPathDB" id="FungiDB:H257_06990"/>
<gene>
    <name evidence="2" type="ORF">H257_06990</name>
</gene>
<proteinExistence type="predicted"/>
<dbReference type="InterPro" id="IPR031851">
    <property type="entry name" value="DUF4750"/>
</dbReference>
<dbReference type="RefSeq" id="XP_009830696.1">
    <property type="nucleotide sequence ID" value="XM_009832394.1"/>
</dbReference>
<evidence type="ECO:0000256" key="1">
    <source>
        <dbReference type="SAM" id="Phobius"/>
    </source>
</evidence>
<accession>W4GJ78</accession>